<proteinExistence type="predicted"/>
<dbReference type="PANTHER" id="PTHR10622">
    <property type="entry name" value="HET DOMAIN-CONTAINING PROTEIN"/>
    <property type="match status" value="1"/>
</dbReference>
<gene>
    <name evidence="3" type="ORF">QBC34DRAFT_486796</name>
</gene>
<keyword evidence="4" id="KW-1185">Reference proteome</keyword>
<dbReference type="PANTHER" id="PTHR10622:SF12">
    <property type="entry name" value="HET DOMAIN-CONTAINING PROTEIN"/>
    <property type="match status" value="1"/>
</dbReference>
<dbReference type="AlphaFoldDB" id="A0AAV9GH08"/>
<feature type="domain" description="DUF8212" evidence="2">
    <location>
        <begin position="226"/>
        <end position="263"/>
    </location>
</feature>
<dbReference type="InterPro" id="IPR010730">
    <property type="entry name" value="HET"/>
</dbReference>
<reference evidence="3" key="2">
    <citation type="submission" date="2023-05" db="EMBL/GenBank/DDBJ databases">
        <authorList>
            <consortium name="Lawrence Berkeley National Laboratory"/>
            <person name="Steindorff A."/>
            <person name="Hensen N."/>
            <person name="Bonometti L."/>
            <person name="Westerberg I."/>
            <person name="Brannstrom I.O."/>
            <person name="Guillou S."/>
            <person name="Cros-Aarteil S."/>
            <person name="Calhoun S."/>
            <person name="Haridas S."/>
            <person name="Kuo A."/>
            <person name="Mondo S."/>
            <person name="Pangilinan J."/>
            <person name="Riley R."/>
            <person name="Labutti K."/>
            <person name="Andreopoulos B."/>
            <person name="Lipzen A."/>
            <person name="Chen C."/>
            <person name="Yanf M."/>
            <person name="Daum C."/>
            <person name="Ng V."/>
            <person name="Clum A."/>
            <person name="Ohm R."/>
            <person name="Martin F."/>
            <person name="Silar P."/>
            <person name="Natvig D."/>
            <person name="Lalanne C."/>
            <person name="Gautier V."/>
            <person name="Ament-Velasquez S.L."/>
            <person name="Kruys A."/>
            <person name="Hutchinson M.I."/>
            <person name="Powell A.J."/>
            <person name="Barry K."/>
            <person name="Miller A.N."/>
            <person name="Grigoriev I.V."/>
            <person name="Debuchy R."/>
            <person name="Gladieux P."/>
            <person name="Thoren M.H."/>
            <person name="Johannesson H."/>
        </authorList>
    </citation>
    <scope>NUCLEOTIDE SEQUENCE</scope>
    <source>
        <strain evidence="3">PSN243</strain>
    </source>
</reference>
<dbReference type="Pfam" id="PF06985">
    <property type="entry name" value="HET"/>
    <property type="match status" value="1"/>
</dbReference>
<name>A0AAV9GH08_9PEZI</name>
<evidence type="ECO:0000259" key="2">
    <source>
        <dbReference type="Pfam" id="PF26640"/>
    </source>
</evidence>
<dbReference type="Pfam" id="PF26640">
    <property type="entry name" value="DUF8212"/>
    <property type="match status" value="1"/>
</dbReference>
<evidence type="ECO:0000313" key="3">
    <source>
        <dbReference type="EMBL" id="KAK4446587.1"/>
    </source>
</evidence>
<dbReference type="EMBL" id="MU865956">
    <property type="protein sequence ID" value="KAK4446587.1"/>
    <property type="molecule type" value="Genomic_DNA"/>
</dbReference>
<accession>A0AAV9GH08</accession>
<protein>
    <submittedName>
        <fullName evidence="3">HET-domain-containing protein</fullName>
    </submittedName>
</protein>
<dbReference type="InterPro" id="IPR058525">
    <property type="entry name" value="DUF8212"/>
</dbReference>
<sequence>MRLINTETLQLQEFYGTIPIYAILSHTWGDEEPSLEDFRDPAGSSAGHKKIHAACRQACADGLEYLWVDTCCIMKSSSAELSEAINSMFRWYKEAKVCYVYLVDFECQQGPPIDPFGPESDISKCRWFTRGWTLQELIAPRDVRFYDKAWRFIGRKSDSMIKISNITGIDPVVLADSSRDNLDNCPVARRMSWAARRQTTRPEDMAYCLMGLFDVNMPMLYGEGEKAFLRLQEEVIKRSNDLSMFAWKDSAEDHEPTGHINPQLHSPVHPIQQRLELHRNPTSHLRRAAGTNGAMLCVVSRLR</sequence>
<organism evidence="3 4">
    <name type="scientific">Podospora aff. communis PSN243</name>
    <dbReference type="NCBI Taxonomy" id="3040156"/>
    <lineage>
        <taxon>Eukaryota</taxon>
        <taxon>Fungi</taxon>
        <taxon>Dikarya</taxon>
        <taxon>Ascomycota</taxon>
        <taxon>Pezizomycotina</taxon>
        <taxon>Sordariomycetes</taxon>
        <taxon>Sordariomycetidae</taxon>
        <taxon>Sordariales</taxon>
        <taxon>Podosporaceae</taxon>
        <taxon>Podospora</taxon>
    </lineage>
</organism>
<evidence type="ECO:0000259" key="1">
    <source>
        <dbReference type="Pfam" id="PF06985"/>
    </source>
</evidence>
<evidence type="ECO:0000313" key="4">
    <source>
        <dbReference type="Proteomes" id="UP001321760"/>
    </source>
</evidence>
<comment type="caution">
    <text evidence="3">The sequence shown here is derived from an EMBL/GenBank/DDBJ whole genome shotgun (WGS) entry which is preliminary data.</text>
</comment>
<reference evidence="3" key="1">
    <citation type="journal article" date="2023" name="Mol. Phylogenet. Evol.">
        <title>Genome-scale phylogeny and comparative genomics of the fungal order Sordariales.</title>
        <authorList>
            <person name="Hensen N."/>
            <person name="Bonometti L."/>
            <person name="Westerberg I."/>
            <person name="Brannstrom I.O."/>
            <person name="Guillou S."/>
            <person name="Cros-Aarteil S."/>
            <person name="Calhoun S."/>
            <person name="Haridas S."/>
            <person name="Kuo A."/>
            <person name="Mondo S."/>
            <person name="Pangilinan J."/>
            <person name="Riley R."/>
            <person name="LaButti K."/>
            <person name="Andreopoulos B."/>
            <person name="Lipzen A."/>
            <person name="Chen C."/>
            <person name="Yan M."/>
            <person name="Daum C."/>
            <person name="Ng V."/>
            <person name="Clum A."/>
            <person name="Steindorff A."/>
            <person name="Ohm R.A."/>
            <person name="Martin F."/>
            <person name="Silar P."/>
            <person name="Natvig D.O."/>
            <person name="Lalanne C."/>
            <person name="Gautier V."/>
            <person name="Ament-Velasquez S.L."/>
            <person name="Kruys A."/>
            <person name="Hutchinson M.I."/>
            <person name="Powell A.J."/>
            <person name="Barry K."/>
            <person name="Miller A.N."/>
            <person name="Grigoriev I.V."/>
            <person name="Debuchy R."/>
            <person name="Gladieux P."/>
            <person name="Hiltunen Thoren M."/>
            <person name="Johannesson H."/>
        </authorList>
    </citation>
    <scope>NUCLEOTIDE SEQUENCE</scope>
    <source>
        <strain evidence="3">PSN243</strain>
    </source>
</reference>
<dbReference type="Proteomes" id="UP001321760">
    <property type="component" value="Unassembled WGS sequence"/>
</dbReference>
<feature type="domain" description="Heterokaryon incompatibility" evidence="1">
    <location>
        <begin position="21"/>
        <end position="106"/>
    </location>
</feature>